<dbReference type="GeneTree" id="ENSGT00530000063691"/>
<comment type="similarity">
    <text evidence="2">Belongs to the CKAP2 family.</text>
</comment>
<evidence type="ECO:0000256" key="1">
    <source>
        <dbReference type="ARBA" id="ARBA00004245"/>
    </source>
</evidence>
<feature type="domain" description="Cytoskeleton-associated protein 2 C-terminal" evidence="7">
    <location>
        <begin position="137"/>
        <end position="185"/>
    </location>
</feature>
<organism evidence="8 9">
    <name type="scientific">Amphilophus citrinellus</name>
    <name type="common">Midas cichlid</name>
    <name type="synonym">Cichlasoma citrinellum</name>
    <dbReference type="NCBI Taxonomy" id="61819"/>
    <lineage>
        <taxon>Eukaryota</taxon>
        <taxon>Metazoa</taxon>
        <taxon>Chordata</taxon>
        <taxon>Craniata</taxon>
        <taxon>Vertebrata</taxon>
        <taxon>Euteleostomi</taxon>
        <taxon>Actinopterygii</taxon>
        <taxon>Neopterygii</taxon>
        <taxon>Teleostei</taxon>
        <taxon>Neoteleostei</taxon>
        <taxon>Acanthomorphata</taxon>
        <taxon>Ovalentaria</taxon>
        <taxon>Cichlomorphae</taxon>
        <taxon>Cichliformes</taxon>
        <taxon>Cichlidae</taxon>
        <taxon>New World cichlids</taxon>
        <taxon>Cichlasomatinae</taxon>
        <taxon>Heroini</taxon>
        <taxon>Amphilophus</taxon>
    </lineage>
</organism>
<accession>A0A3Q0R5K4</accession>
<feature type="region of interest" description="Disordered" evidence="6">
    <location>
        <begin position="22"/>
        <end position="145"/>
    </location>
</feature>
<evidence type="ECO:0000256" key="3">
    <source>
        <dbReference type="ARBA" id="ARBA00022490"/>
    </source>
</evidence>
<feature type="compositionally biased region" description="Basic and acidic residues" evidence="6">
    <location>
        <begin position="281"/>
        <end position="301"/>
    </location>
</feature>
<dbReference type="OMA" id="HEPEGQN"/>
<proteinExistence type="inferred from homology"/>
<evidence type="ECO:0000256" key="5">
    <source>
        <dbReference type="ARBA" id="ARBA00023212"/>
    </source>
</evidence>
<reference evidence="8" key="1">
    <citation type="submission" date="2025-08" db="UniProtKB">
        <authorList>
            <consortium name="Ensembl"/>
        </authorList>
    </citation>
    <scope>IDENTIFICATION</scope>
</reference>
<sequence>NALGLYKGKIVQSKIGSIWKASTNVGADPNPSAPKMENQRAGNVARRRSKSVAEMPRCGIQKPAPVRSKSVSDRRPQMSRPAASSRPAGFSSARPPTRIVPATLTIASSRNTTVAPTKASGTQNPKPKISETDKKVSKPPASNAISQYRFTMESAEERRAKLAEWLASKGKALKRPAMTTAKSSKTKVSLEGHEADPAVGTVPCGETQGAEPTASSQTPVIMNTTLDLLEICDGDLSAEERIILNLCDALEAMATPSSYSDEALSTEEYNNVAMEGSKPVSECKEEGLKNDMPEDGGKEVKDEAEESDQNEETDVESDDGAIETTPQMEDASMIKYSVKTTPYLQSVKKTIEEVSASTSKRKSNIKDIKLLTPVRRSCRIQQKSTQLPKMLIDHDPCVSSLAELVKLDDAANAYIYRKNTALMADLPDESTL</sequence>
<evidence type="ECO:0000256" key="2">
    <source>
        <dbReference type="ARBA" id="ARBA00009468"/>
    </source>
</evidence>
<dbReference type="AlphaFoldDB" id="A0A3Q0R5K4"/>
<feature type="region of interest" description="Disordered" evidence="6">
    <location>
        <begin position="174"/>
        <end position="216"/>
    </location>
</feature>
<keyword evidence="3" id="KW-0963">Cytoplasm</keyword>
<dbReference type="GO" id="GO:0015630">
    <property type="term" value="C:microtubule cytoskeleton"/>
    <property type="evidence" value="ECO:0007669"/>
    <property type="project" value="TreeGrafter"/>
</dbReference>
<dbReference type="STRING" id="61819.ENSACIP00000004485"/>
<keyword evidence="4" id="KW-0597">Phosphoprotein</keyword>
<dbReference type="GO" id="GO:0007026">
    <property type="term" value="P:negative regulation of microtubule depolymerization"/>
    <property type="evidence" value="ECO:0007669"/>
    <property type="project" value="TreeGrafter"/>
</dbReference>
<dbReference type="InterPro" id="IPR029197">
    <property type="entry name" value="CKAP2_C"/>
</dbReference>
<evidence type="ECO:0000313" key="8">
    <source>
        <dbReference type="Ensembl" id="ENSACIP00000004485.1"/>
    </source>
</evidence>
<dbReference type="PANTHER" id="PTHR16076:SF8">
    <property type="entry name" value="CYTOSKELETON-ASSOCIATED PROTEIN 2"/>
    <property type="match status" value="1"/>
</dbReference>
<feature type="compositionally biased region" description="Acidic residues" evidence="6">
    <location>
        <begin position="302"/>
        <end position="321"/>
    </location>
</feature>
<dbReference type="PANTHER" id="PTHR16076">
    <property type="entry name" value="CYTOSKELETON ASSOCIATED PROTEIN 2-RELATED"/>
    <property type="match status" value="1"/>
</dbReference>
<dbReference type="Pfam" id="PF15297">
    <property type="entry name" value="CKAP2_C"/>
    <property type="match status" value="2"/>
</dbReference>
<evidence type="ECO:0000256" key="4">
    <source>
        <dbReference type="ARBA" id="ARBA00022553"/>
    </source>
</evidence>
<evidence type="ECO:0000313" key="9">
    <source>
        <dbReference type="Proteomes" id="UP000261340"/>
    </source>
</evidence>
<feature type="compositionally biased region" description="Polar residues" evidence="6">
    <location>
        <begin position="105"/>
        <end position="125"/>
    </location>
</feature>
<evidence type="ECO:0000256" key="6">
    <source>
        <dbReference type="SAM" id="MobiDB-lite"/>
    </source>
</evidence>
<feature type="domain" description="Cytoskeleton-associated protein 2 C-terminal" evidence="7">
    <location>
        <begin position="279"/>
        <end position="422"/>
    </location>
</feature>
<feature type="region of interest" description="Disordered" evidence="6">
    <location>
        <begin position="275"/>
        <end position="329"/>
    </location>
</feature>
<name>A0A3Q0R5K4_AMPCI</name>
<comment type="subcellular location">
    <subcellularLocation>
        <location evidence="1">Cytoplasm</location>
        <location evidence="1">Cytoskeleton</location>
    </subcellularLocation>
</comment>
<dbReference type="Proteomes" id="UP000261340">
    <property type="component" value="Unplaced"/>
</dbReference>
<protein>
    <submittedName>
        <fullName evidence="8">Si:ch211-266i6.3</fullName>
    </submittedName>
</protein>
<dbReference type="Ensembl" id="ENSACIT00000004629.1">
    <property type="protein sequence ID" value="ENSACIP00000004485.1"/>
    <property type="gene ID" value="ENSACIG00000003553.1"/>
</dbReference>
<keyword evidence="9" id="KW-1185">Reference proteome</keyword>
<evidence type="ECO:0000259" key="7">
    <source>
        <dbReference type="Pfam" id="PF15297"/>
    </source>
</evidence>
<keyword evidence="5" id="KW-0206">Cytoskeleton</keyword>
<dbReference type="InterPro" id="IPR026165">
    <property type="entry name" value="CKAP2_fam"/>
</dbReference>
<reference evidence="8" key="2">
    <citation type="submission" date="2025-09" db="UniProtKB">
        <authorList>
            <consortium name="Ensembl"/>
        </authorList>
    </citation>
    <scope>IDENTIFICATION</scope>
</reference>